<feature type="compositionally biased region" description="Low complexity" evidence="1">
    <location>
        <begin position="66"/>
        <end position="129"/>
    </location>
</feature>
<evidence type="ECO:0000256" key="1">
    <source>
        <dbReference type="SAM" id="MobiDB-lite"/>
    </source>
</evidence>
<reference evidence="2 3" key="1">
    <citation type="journal article" date="2018" name="Nat. Ecol. Evol.">
        <title>Pezizomycetes genomes reveal the molecular basis of ectomycorrhizal truffle lifestyle.</title>
        <authorList>
            <person name="Murat C."/>
            <person name="Payen T."/>
            <person name="Noel B."/>
            <person name="Kuo A."/>
            <person name="Morin E."/>
            <person name="Chen J."/>
            <person name="Kohler A."/>
            <person name="Krizsan K."/>
            <person name="Balestrini R."/>
            <person name="Da Silva C."/>
            <person name="Montanini B."/>
            <person name="Hainaut M."/>
            <person name="Levati E."/>
            <person name="Barry K.W."/>
            <person name="Belfiori B."/>
            <person name="Cichocki N."/>
            <person name="Clum A."/>
            <person name="Dockter R.B."/>
            <person name="Fauchery L."/>
            <person name="Guy J."/>
            <person name="Iotti M."/>
            <person name="Le Tacon F."/>
            <person name="Lindquist E.A."/>
            <person name="Lipzen A."/>
            <person name="Malagnac F."/>
            <person name="Mello A."/>
            <person name="Molinier V."/>
            <person name="Miyauchi S."/>
            <person name="Poulain J."/>
            <person name="Riccioni C."/>
            <person name="Rubini A."/>
            <person name="Sitrit Y."/>
            <person name="Splivallo R."/>
            <person name="Traeger S."/>
            <person name="Wang M."/>
            <person name="Zifcakova L."/>
            <person name="Wipf D."/>
            <person name="Zambonelli A."/>
            <person name="Paolocci F."/>
            <person name="Nowrousian M."/>
            <person name="Ottonello S."/>
            <person name="Baldrian P."/>
            <person name="Spatafora J.W."/>
            <person name="Henrissat B."/>
            <person name="Nagy L.G."/>
            <person name="Aury J.M."/>
            <person name="Wincker P."/>
            <person name="Grigoriev I.V."/>
            <person name="Bonfante P."/>
            <person name="Martin F.M."/>
        </authorList>
    </citation>
    <scope>NUCLEOTIDE SEQUENCE [LARGE SCALE GENOMIC DNA]</scope>
    <source>
        <strain evidence="2 3">ATCC MYA-4762</strain>
    </source>
</reference>
<organism evidence="2 3">
    <name type="scientific">Terfezia boudieri ATCC MYA-4762</name>
    <dbReference type="NCBI Taxonomy" id="1051890"/>
    <lineage>
        <taxon>Eukaryota</taxon>
        <taxon>Fungi</taxon>
        <taxon>Dikarya</taxon>
        <taxon>Ascomycota</taxon>
        <taxon>Pezizomycotina</taxon>
        <taxon>Pezizomycetes</taxon>
        <taxon>Pezizales</taxon>
        <taxon>Pezizaceae</taxon>
        <taxon>Terfezia</taxon>
    </lineage>
</organism>
<protein>
    <submittedName>
        <fullName evidence="2">Uncharacterized protein</fullName>
    </submittedName>
</protein>
<keyword evidence="3" id="KW-1185">Reference proteome</keyword>
<dbReference type="AlphaFoldDB" id="A0A3N4LB04"/>
<sequence length="268" mass="28707">MNSVRFIQQFEPMELEYPESDRLDAKVARAFHKNIPLITYKSSTTYSTSSPTTSVTSTARSATVASTASASAPETSAPAAPAPETSAPAASAPETSTPAASAPETSAPAASAPETFAPAASASATPATSGLHKRKFATTIQSDTTYTPIVRLNTQPTPIRHAVSLASTYPLVLESQKIMIDAQMVMIYWKQGLEVPFGRKQAKQMRASVESAIAELGKVFPPPRPKDSDVRHQHFEKALQRHGVGNCGVYHFARWVATNRSEKSCPFA</sequence>
<dbReference type="STRING" id="1051890.A0A3N4LB04"/>
<evidence type="ECO:0000313" key="2">
    <source>
        <dbReference type="EMBL" id="RPB18659.1"/>
    </source>
</evidence>
<dbReference type="OrthoDB" id="5333003at2759"/>
<name>A0A3N4LB04_9PEZI</name>
<proteinExistence type="predicted"/>
<accession>A0A3N4LB04</accession>
<dbReference type="EMBL" id="ML121616">
    <property type="protein sequence ID" value="RPB18659.1"/>
    <property type="molecule type" value="Genomic_DNA"/>
</dbReference>
<gene>
    <name evidence="2" type="ORF">L211DRAFT_901738</name>
</gene>
<dbReference type="Proteomes" id="UP000267821">
    <property type="component" value="Unassembled WGS sequence"/>
</dbReference>
<dbReference type="InParanoid" id="A0A3N4LB04"/>
<evidence type="ECO:0000313" key="3">
    <source>
        <dbReference type="Proteomes" id="UP000267821"/>
    </source>
</evidence>
<feature type="region of interest" description="Disordered" evidence="1">
    <location>
        <begin position="66"/>
        <end position="132"/>
    </location>
</feature>